<keyword evidence="9 13" id="KW-0418">Kinase</keyword>
<keyword evidence="7 13" id="KW-0791">Threonine biosynthesis</keyword>
<evidence type="ECO:0000256" key="1">
    <source>
        <dbReference type="ARBA" id="ARBA00005015"/>
    </source>
</evidence>
<proteinExistence type="inferred from homology"/>
<gene>
    <name evidence="13" type="primary">thrB</name>
    <name evidence="16" type="ORF">GH885_20475</name>
</gene>
<dbReference type="Gene3D" id="3.30.70.890">
    <property type="entry name" value="GHMP kinase, C-terminal domain"/>
    <property type="match status" value="1"/>
</dbReference>
<comment type="pathway">
    <text evidence="1 13">Amino-acid biosynthesis; L-threonine biosynthesis; L-threonine from L-aspartate: step 4/5.</text>
</comment>
<dbReference type="Proteomes" id="UP000435187">
    <property type="component" value="Unassembled WGS sequence"/>
</dbReference>
<sequence>MSWSIKVPSSTSNLGAGFDSIGLALNLYLELHVTEADQWEFIASSACLEGIPTGKNNLVYEIAEQVATQYGRPDQMPACRVEMKSEIPLARGLGSSATAIIAGIELANILLDLQLTDDDKLQIATDIEGHPDNVAPSLLGGCVVGHYDGKVSYTQIPVKGVTFVAVIPSFELKTKDARAVLPDQFTFKESVQASSVANVSVAAICQGDWETLGEMMEKDPFHQPYRKALIAHYDELYSYLNEGAYGVFLSGAGPTMIAVVDDKKVFSLVKKWKAEYPEYQWLPLQVENTGSFVEQIREEIKK</sequence>
<evidence type="ECO:0000256" key="5">
    <source>
        <dbReference type="ARBA" id="ARBA00022605"/>
    </source>
</evidence>
<dbReference type="EMBL" id="WJEE01000087">
    <property type="protein sequence ID" value="MRI68684.1"/>
    <property type="molecule type" value="Genomic_DNA"/>
</dbReference>
<dbReference type="InterPro" id="IPR006203">
    <property type="entry name" value="GHMP_knse_ATP-bd_CS"/>
</dbReference>
<feature type="binding site" evidence="13">
    <location>
        <begin position="88"/>
        <end position="98"/>
    </location>
    <ligand>
        <name>ATP</name>
        <dbReference type="ChEBI" id="CHEBI:30616"/>
    </ligand>
</feature>
<dbReference type="GO" id="GO:0009088">
    <property type="term" value="P:threonine biosynthetic process"/>
    <property type="evidence" value="ECO:0007669"/>
    <property type="project" value="UniProtKB-UniRule"/>
</dbReference>
<dbReference type="HAMAP" id="MF_00384">
    <property type="entry name" value="Homoser_kinase"/>
    <property type="match status" value="1"/>
</dbReference>
<dbReference type="AlphaFoldDB" id="A0A6N7R691"/>
<dbReference type="RefSeq" id="WP_153837131.1">
    <property type="nucleotide sequence ID" value="NZ_JBHUMW010000005.1"/>
</dbReference>
<dbReference type="PRINTS" id="PR00958">
    <property type="entry name" value="HOMSERKINASE"/>
</dbReference>
<evidence type="ECO:0000256" key="11">
    <source>
        <dbReference type="ARBA" id="ARBA00049375"/>
    </source>
</evidence>
<keyword evidence="6 13" id="KW-0808">Transferase</keyword>
<dbReference type="Pfam" id="PF00288">
    <property type="entry name" value="GHMP_kinases_N"/>
    <property type="match status" value="1"/>
</dbReference>
<dbReference type="PANTHER" id="PTHR20861:SF1">
    <property type="entry name" value="HOMOSERINE KINASE"/>
    <property type="match status" value="1"/>
</dbReference>
<feature type="domain" description="GHMP kinase N-terminal" evidence="14">
    <location>
        <begin position="57"/>
        <end position="141"/>
    </location>
</feature>
<dbReference type="GO" id="GO:0004413">
    <property type="term" value="F:homoserine kinase activity"/>
    <property type="evidence" value="ECO:0007669"/>
    <property type="project" value="UniProtKB-UniRule"/>
</dbReference>
<dbReference type="Gene3D" id="3.30.230.10">
    <property type="match status" value="1"/>
</dbReference>
<dbReference type="EC" id="2.7.1.39" evidence="3 13"/>
<dbReference type="PANTHER" id="PTHR20861">
    <property type="entry name" value="HOMOSERINE/4-DIPHOSPHOCYTIDYL-2-C-METHYL-D-ERYTHRITOL KINASE"/>
    <property type="match status" value="1"/>
</dbReference>
<comment type="caution">
    <text evidence="16">The sequence shown here is derived from an EMBL/GenBank/DDBJ whole genome shotgun (WGS) entry which is preliminary data.</text>
</comment>
<feature type="domain" description="GHMP kinase C-terminal" evidence="15">
    <location>
        <begin position="201"/>
        <end position="277"/>
    </location>
</feature>
<keyword evidence="8 13" id="KW-0547">Nucleotide-binding</keyword>
<dbReference type="Pfam" id="PF08544">
    <property type="entry name" value="GHMP_kinases_C"/>
    <property type="match status" value="1"/>
</dbReference>
<evidence type="ECO:0000259" key="15">
    <source>
        <dbReference type="Pfam" id="PF08544"/>
    </source>
</evidence>
<evidence type="ECO:0000256" key="3">
    <source>
        <dbReference type="ARBA" id="ARBA00012078"/>
    </source>
</evidence>
<name>A0A6N7R691_9BACI</name>
<evidence type="ECO:0000256" key="7">
    <source>
        <dbReference type="ARBA" id="ARBA00022697"/>
    </source>
</evidence>
<dbReference type="GO" id="GO:0005524">
    <property type="term" value="F:ATP binding"/>
    <property type="evidence" value="ECO:0007669"/>
    <property type="project" value="UniProtKB-UniRule"/>
</dbReference>
<dbReference type="SUPFAM" id="SSF54211">
    <property type="entry name" value="Ribosomal protein S5 domain 2-like"/>
    <property type="match status" value="1"/>
</dbReference>
<evidence type="ECO:0000256" key="10">
    <source>
        <dbReference type="ARBA" id="ARBA00022840"/>
    </source>
</evidence>
<dbReference type="InterPro" id="IPR000870">
    <property type="entry name" value="Homoserine_kinase"/>
</dbReference>
<evidence type="ECO:0000259" key="14">
    <source>
        <dbReference type="Pfam" id="PF00288"/>
    </source>
</evidence>
<evidence type="ECO:0000256" key="6">
    <source>
        <dbReference type="ARBA" id="ARBA00022679"/>
    </source>
</evidence>
<comment type="catalytic activity">
    <reaction evidence="11 13">
        <text>L-homoserine + ATP = O-phospho-L-homoserine + ADP + H(+)</text>
        <dbReference type="Rhea" id="RHEA:13985"/>
        <dbReference type="ChEBI" id="CHEBI:15378"/>
        <dbReference type="ChEBI" id="CHEBI:30616"/>
        <dbReference type="ChEBI" id="CHEBI:57476"/>
        <dbReference type="ChEBI" id="CHEBI:57590"/>
        <dbReference type="ChEBI" id="CHEBI:456216"/>
        <dbReference type="EC" id="2.7.1.39"/>
    </reaction>
</comment>
<dbReference type="NCBIfam" id="TIGR00191">
    <property type="entry name" value="thrB"/>
    <property type="match status" value="1"/>
</dbReference>
<comment type="similarity">
    <text evidence="2 13">Belongs to the GHMP kinase family. Homoserine kinase subfamily.</text>
</comment>
<keyword evidence="17" id="KW-1185">Reference proteome</keyword>
<keyword evidence="10 13" id="KW-0067">ATP-binding</keyword>
<dbReference type="InterPro" id="IPR006204">
    <property type="entry name" value="GHMP_kinase_N_dom"/>
</dbReference>
<keyword evidence="13" id="KW-0963">Cytoplasm</keyword>
<dbReference type="InterPro" id="IPR036554">
    <property type="entry name" value="GHMP_kinase_C_sf"/>
</dbReference>
<dbReference type="InterPro" id="IPR013750">
    <property type="entry name" value="GHMP_kinase_C_dom"/>
</dbReference>
<dbReference type="SUPFAM" id="SSF55060">
    <property type="entry name" value="GHMP Kinase, C-terminal domain"/>
    <property type="match status" value="1"/>
</dbReference>
<dbReference type="UniPathway" id="UPA00050">
    <property type="reaction ID" value="UER00064"/>
</dbReference>
<dbReference type="GO" id="GO:0005737">
    <property type="term" value="C:cytoplasm"/>
    <property type="evidence" value="ECO:0007669"/>
    <property type="project" value="UniProtKB-SubCell"/>
</dbReference>
<comment type="function">
    <text evidence="12 13">Catalyzes the ATP-dependent phosphorylation of L-homoserine to L-homoserine phosphate.</text>
</comment>
<evidence type="ECO:0000256" key="13">
    <source>
        <dbReference type="HAMAP-Rule" id="MF_00384"/>
    </source>
</evidence>
<organism evidence="16 17">
    <name type="scientific">Gracilibacillus thailandensis</name>
    <dbReference type="NCBI Taxonomy" id="563735"/>
    <lineage>
        <taxon>Bacteria</taxon>
        <taxon>Bacillati</taxon>
        <taxon>Bacillota</taxon>
        <taxon>Bacilli</taxon>
        <taxon>Bacillales</taxon>
        <taxon>Bacillaceae</taxon>
        <taxon>Gracilibacillus</taxon>
    </lineage>
</organism>
<dbReference type="PIRSF" id="PIRSF000676">
    <property type="entry name" value="Homoser_kin"/>
    <property type="match status" value="1"/>
</dbReference>
<evidence type="ECO:0000313" key="16">
    <source>
        <dbReference type="EMBL" id="MRI68684.1"/>
    </source>
</evidence>
<evidence type="ECO:0000313" key="17">
    <source>
        <dbReference type="Proteomes" id="UP000435187"/>
    </source>
</evidence>
<evidence type="ECO:0000256" key="12">
    <source>
        <dbReference type="ARBA" id="ARBA00049954"/>
    </source>
</evidence>
<accession>A0A6N7R691</accession>
<evidence type="ECO:0000256" key="8">
    <source>
        <dbReference type="ARBA" id="ARBA00022741"/>
    </source>
</evidence>
<keyword evidence="5 13" id="KW-0028">Amino-acid biosynthesis</keyword>
<evidence type="ECO:0000256" key="4">
    <source>
        <dbReference type="ARBA" id="ARBA00017858"/>
    </source>
</evidence>
<dbReference type="InterPro" id="IPR014721">
    <property type="entry name" value="Ribsml_uS5_D2-typ_fold_subgr"/>
</dbReference>
<evidence type="ECO:0000256" key="2">
    <source>
        <dbReference type="ARBA" id="ARBA00007370"/>
    </source>
</evidence>
<dbReference type="PROSITE" id="PS00627">
    <property type="entry name" value="GHMP_KINASES_ATP"/>
    <property type="match status" value="1"/>
</dbReference>
<dbReference type="InterPro" id="IPR020568">
    <property type="entry name" value="Ribosomal_Su5_D2-typ_SF"/>
</dbReference>
<protein>
    <recommendedName>
        <fullName evidence="4 13">Homoserine kinase</fullName>
        <shortName evidence="13">HK</shortName>
        <shortName evidence="13">HSK</shortName>
        <ecNumber evidence="3 13">2.7.1.39</ecNumber>
    </recommendedName>
</protein>
<comment type="subcellular location">
    <subcellularLocation>
        <location evidence="13">Cytoplasm</location>
    </subcellularLocation>
</comment>
<reference evidence="16 17" key="1">
    <citation type="submission" date="2019-10" db="EMBL/GenBank/DDBJ databases">
        <title>Gracilibacillus salitolerans sp. nov., a moderate halophile isolated from a saline soil in northwest China.</title>
        <authorList>
            <person name="Gan L."/>
        </authorList>
    </citation>
    <scope>NUCLEOTIDE SEQUENCE [LARGE SCALE GENOMIC DNA]</scope>
    <source>
        <strain evidence="16 17">TP2-8</strain>
    </source>
</reference>
<evidence type="ECO:0000256" key="9">
    <source>
        <dbReference type="ARBA" id="ARBA00022777"/>
    </source>
</evidence>